<sequence>MQLATPKEPSRALDLSDKINLSSLKGVIILYPKGFIVRLPEGGKSTTRQPCRPNQFIQGYIPRSPPASLSNPVFYQPLQTHSGSMFFFVVLAWWSLKRAVNSAVWRAKYSTSKKYDALKRRMGKKMGKLGKKKRKAVRKAKDIVYPALPGVSKLQLPKSPVPHLIRSNNVPTEDEIRLTRQVIEEAQGERRCLLVRKARVMSIGKQTLHPSVAILDHKISQVDRFIGEHQAVVSPLRRLPPELLQEIFGHWHSWPSRWTKWAYLPWVLGHVCQSWRKIALNTPTLWNGIPTLQLRKPFTRKPRFLALFNELLQRSAGAPLDIWIHCPSDIPTHPAVDALIIQSHRWQRVSFAGHCSILISLHAVKGNLPNLERLTLQIWRGELSTPLDMFSIAPKLCNVHVSGVLRGEVALPLSQLVHYKERSLAMHDNLLLSQVVTSATSLATLVALELDEDVRIPSGSVLPALRHLCIKFQYRSTLHFFDSITLPAVEKIQIVAYSGSLIPPLTRMISRSASPTSACPLKSLHARSAFLERGEVRTLLSLTPNIEELDIPIPPLEDINDLAEMGTGGEFKLVPRLKVCRFFLDDITDDETCRAVSLFSSRRCEVEGSLFDVNAVTVANDSDCASPSSIISPLSPWEDVGLYPETKGPLKSLQLYFECPGLSNKQQRLLQGWKNSPMSVTLEEFRQSLFNYIPELEFHSSPKSRTLDFQWSERVRKLLLRIKEQEIPEVSDIMDSQLYSVLQTLATGPRFYKCSFSQIAQQVIYEWDKRIMDELDSVRWACQGPCAITYIASDHSIRKSPDALSVLHGLKEEMPYSIVYEVMEPHHNEINLVRLMRRLEKSVASREEWQTSSSVPKEQMYLKSQGALQKVKFARSLVKNIELEEEDMTPKRVKQFNDIKIKLDRMDEFLKDVNQNSKPIRSRPKSLLADLPIPDPEPTPAPTESPSQADLTSETERGSHTSSPPPYSDSEAREKPRPQGLSTSSLFINPPEPDELSPTLVKTALPSLLPSNPAETATSTSFSRGFGPTPGLRHAAGPVGSTALHEELSSQLELMAQQLKRNAMHFSTSLAKDQAVVDDAQQKLELNHDVMMKERVRLRDHSGKSGSTTWLTFGIIIVVLLIFVLMISVIRFS</sequence>
<evidence type="ECO:0000313" key="12">
    <source>
        <dbReference type="EMBL" id="PPR00092.1"/>
    </source>
</evidence>
<feature type="compositionally biased region" description="Pro residues" evidence="10">
    <location>
        <begin position="933"/>
        <end position="943"/>
    </location>
</feature>
<dbReference type="GO" id="GO:0006890">
    <property type="term" value="P:retrograde vesicle-mediated transport, Golgi to endoplasmic reticulum"/>
    <property type="evidence" value="ECO:0007669"/>
    <property type="project" value="TreeGrafter"/>
</dbReference>
<evidence type="ECO:0000256" key="6">
    <source>
        <dbReference type="ARBA" id="ARBA00022892"/>
    </source>
</evidence>
<feature type="compositionally biased region" description="Polar residues" evidence="10">
    <location>
        <begin position="1009"/>
        <end position="1023"/>
    </location>
</feature>
<evidence type="ECO:0000256" key="3">
    <source>
        <dbReference type="ARBA" id="ARBA00022448"/>
    </source>
</evidence>
<evidence type="ECO:0000256" key="8">
    <source>
        <dbReference type="ARBA" id="ARBA00022989"/>
    </source>
</evidence>
<dbReference type="GO" id="GO:0031201">
    <property type="term" value="C:SNARE complex"/>
    <property type="evidence" value="ECO:0007669"/>
    <property type="project" value="TreeGrafter"/>
</dbReference>
<keyword evidence="4 11" id="KW-0812">Transmembrane</keyword>
<evidence type="ECO:0000256" key="4">
    <source>
        <dbReference type="ARBA" id="ARBA00022692"/>
    </source>
</evidence>
<keyword evidence="5" id="KW-0256">Endoplasmic reticulum</keyword>
<dbReference type="Pfam" id="PF09753">
    <property type="entry name" value="Use1"/>
    <property type="match status" value="1"/>
</dbReference>
<dbReference type="AlphaFoldDB" id="A0A409YAR7"/>
<dbReference type="OrthoDB" id="3365698at2759"/>
<evidence type="ECO:0000256" key="7">
    <source>
        <dbReference type="ARBA" id="ARBA00022927"/>
    </source>
</evidence>
<dbReference type="EMBL" id="NHTK01001334">
    <property type="protein sequence ID" value="PPR00092.1"/>
    <property type="molecule type" value="Genomic_DNA"/>
</dbReference>
<keyword evidence="8 11" id="KW-1133">Transmembrane helix</keyword>
<comment type="subcellular location">
    <subcellularLocation>
        <location evidence="1">Endoplasmic reticulum membrane</location>
        <topology evidence="1">Single-pass type IV membrane protein</topology>
    </subcellularLocation>
</comment>
<name>A0A409YAR7_9AGAR</name>
<evidence type="ECO:0000256" key="2">
    <source>
        <dbReference type="ARBA" id="ARBA00007891"/>
    </source>
</evidence>
<evidence type="ECO:0000256" key="1">
    <source>
        <dbReference type="ARBA" id="ARBA00004163"/>
    </source>
</evidence>
<keyword evidence="13" id="KW-1185">Reference proteome</keyword>
<evidence type="ECO:0000256" key="5">
    <source>
        <dbReference type="ARBA" id="ARBA00022824"/>
    </source>
</evidence>
<keyword evidence="9 11" id="KW-0472">Membrane</keyword>
<dbReference type="InterPro" id="IPR019150">
    <property type="entry name" value="Vesicle_transport_protein_Use1"/>
</dbReference>
<gene>
    <name evidence="12" type="ORF">CVT24_008994</name>
</gene>
<dbReference type="InParanoid" id="A0A409YAR7"/>
<dbReference type="STRING" id="181874.A0A409YAR7"/>
<evidence type="ECO:0000313" key="13">
    <source>
        <dbReference type="Proteomes" id="UP000284842"/>
    </source>
</evidence>
<protein>
    <submittedName>
        <fullName evidence="12">Uncharacterized protein</fullName>
    </submittedName>
</protein>
<keyword evidence="6" id="KW-0931">ER-Golgi transport</keyword>
<evidence type="ECO:0000256" key="10">
    <source>
        <dbReference type="SAM" id="MobiDB-lite"/>
    </source>
</evidence>
<accession>A0A409YAR7</accession>
<organism evidence="12 13">
    <name type="scientific">Panaeolus cyanescens</name>
    <dbReference type="NCBI Taxonomy" id="181874"/>
    <lineage>
        <taxon>Eukaryota</taxon>
        <taxon>Fungi</taxon>
        <taxon>Dikarya</taxon>
        <taxon>Basidiomycota</taxon>
        <taxon>Agaricomycotina</taxon>
        <taxon>Agaricomycetes</taxon>
        <taxon>Agaricomycetidae</taxon>
        <taxon>Agaricales</taxon>
        <taxon>Agaricineae</taxon>
        <taxon>Galeropsidaceae</taxon>
        <taxon>Panaeolus</taxon>
    </lineage>
</organism>
<dbReference type="GO" id="GO:0005484">
    <property type="term" value="F:SNAP receptor activity"/>
    <property type="evidence" value="ECO:0007669"/>
    <property type="project" value="TreeGrafter"/>
</dbReference>
<feature type="region of interest" description="Disordered" evidence="10">
    <location>
        <begin position="914"/>
        <end position="1035"/>
    </location>
</feature>
<evidence type="ECO:0000256" key="9">
    <source>
        <dbReference type="ARBA" id="ARBA00023136"/>
    </source>
</evidence>
<comment type="caution">
    <text evidence="12">The sequence shown here is derived from an EMBL/GenBank/DDBJ whole genome shotgun (WGS) entry which is preliminary data.</text>
</comment>
<reference evidence="12 13" key="1">
    <citation type="journal article" date="2018" name="Evol. Lett.">
        <title>Horizontal gene cluster transfer increased hallucinogenic mushroom diversity.</title>
        <authorList>
            <person name="Reynolds H.T."/>
            <person name="Vijayakumar V."/>
            <person name="Gluck-Thaler E."/>
            <person name="Korotkin H.B."/>
            <person name="Matheny P.B."/>
            <person name="Slot J.C."/>
        </authorList>
    </citation>
    <scope>NUCLEOTIDE SEQUENCE [LARGE SCALE GENOMIC DNA]</scope>
    <source>
        <strain evidence="12 13">2629</strain>
    </source>
</reference>
<evidence type="ECO:0000256" key="11">
    <source>
        <dbReference type="SAM" id="Phobius"/>
    </source>
</evidence>
<keyword evidence="7" id="KW-0653">Protein transport</keyword>
<dbReference type="Proteomes" id="UP000284842">
    <property type="component" value="Unassembled WGS sequence"/>
</dbReference>
<comment type="similarity">
    <text evidence="2">Belongs to the USE1 family.</text>
</comment>
<keyword evidence="3" id="KW-0813">Transport</keyword>
<dbReference type="GO" id="GO:0015031">
    <property type="term" value="P:protein transport"/>
    <property type="evidence" value="ECO:0007669"/>
    <property type="project" value="UniProtKB-KW"/>
</dbReference>
<proteinExistence type="inferred from homology"/>
<dbReference type="CDD" id="cd15860">
    <property type="entry name" value="SNARE_USE1"/>
    <property type="match status" value="1"/>
</dbReference>
<dbReference type="PANTHER" id="PTHR13050">
    <property type="entry name" value="USE1-LIKE PROTEIN"/>
    <property type="match status" value="1"/>
</dbReference>
<dbReference type="GO" id="GO:0005789">
    <property type="term" value="C:endoplasmic reticulum membrane"/>
    <property type="evidence" value="ECO:0007669"/>
    <property type="project" value="UniProtKB-SubCell"/>
</dbReference>
<feature type="transmembrane region" description="Helical" evidence="11">
    <location>
        <begin position="1110"/>
        <end position="1130"/>
    </location>
</feature>
<dbReference type="PANTHER" id="PTHR13050:SF7">
    <property type="entry name" value="VESICLE TRANSPORT PROTEIN USE1"/>
    <property type="match status" value="1"/>
</dbReference>